<dbReference type="InterPro" id="IPR010787">
    <property type="entry name" value="DUF1385"/>
</dbReference>
<evidence type="ECO:0000313" key="3">
    <source>
        <dbReference type="Proteomes" id="UP000520814"/>
    </source>
</evidence>
<evidence type="ECO:0000313" key="2">
    <source>
        <dbReference type="EMBL" id="MBB6051981.1"/>
    </source>
</evidence>
<feature type="transmembrane region" description="Helical" evidence="1">
    <location>
        <begin position="218"/>
        <end position="237"/>
    </location>
</feature>
<keyword evidence="1" id="KW-1133">Transmembrane helix</keyword>
<keyword evidence="1" id="KW-0472">Membrane</keyword>
<dbReference type="RefSeq" id="WP_184200047.1">
    <property type="nucleotide sequence ID" value="NZ_JACHGW010000003.1"/>
</dbReference>
<evidence type="ECO:0000256" key="1">
    <source>
        <dbReference type="SAM" id="Phobius"/>
    </source>
</evidence>
<accession>A0A7W9SSM9</accession>
<name>A0A7W9SSM9_ARMRO</name>
<keyword evidence="3" id="KW-1185">Reference proteome</keyword>
<organism evidence="2 3">
    <name type="scientific">Armatimonas rosea</name>
    <dbReference type="NCBI Taxonomy" id="685828"/>
    <lineage>
        <taxon>Bacteria</taxon>
        <taxon>Bacillati</taxon>
        <taxon>Armatimonadota</taxon>
        <taxon>Armatimonadia</taxon>
        <taxon>Armatimonadales</taxon>
        <taxon>Armatimonadaceae</taxon>
        <taxon>Armatimonas</taxon>
    </lineage>
</organism>
<dbReference type="EMBL" id="JACHGW010000003">
    <property type="protein sequence ID" value="MBB6051981.1"/>
    <property type="molecule type" value="Genomic_DNA"/>
</dbReference>
<proteinExistence type="predicted"/>
<feature type="transmembrane region" description="Helical" evidence="1">
    <location>
        <begin position="116"/>
        <end position="135"/>
    </location>
</feature>
<dbReference type="PANTHER" id="PTHR42867:SF1">
    <property type="entry name" value="MEMBRANE PROTEIN-RELATED"/>
    <property type="match status" value="1"/>
</dbReference>
<dbReference type="Proteomes" id="UP000520814">
    <property type="component" value="Unassembled WGS sequence"/>
</dbReference>
<comment type="caution">
    <text evidence="2">The sequence shown here is derived from an EMBL/GenBank/DDBJ whole genome shotgun (WGS) entry which is preliminary data.</text>
</comment>
<feature type="transmembrane region" description="Helical" evidence="1">
    <location>
        <begin position="155"/>
        <end position="174"/>
    </location>
</feature>
<reference evidence="2 3" key="1">
    <citation type="submission" date="2020-08" db="EMBL/GenBank/DDBJ databases">
        <title>Genomic Encyclopedia of Type Strains, Phase IV (KMG-IV): sequencing the most valuable type-strain genomes for metagenomic binning, comparative biology and taxonomic classification.</title>
        <authorList>
            <person name="Goeker M."/>
        </authorList>
    </citation>
    <scope>NUCLEOTIDE SEQUENCE [LARGE SCALE GENOMIC DNA]</scope>
    <source>
        <strain evidence="2 3">DSM 23562</strain>
    </source>
</reference>
<dbReference type="Pfam" id="PF07136">
    <property type="entry name" value="DUF1385"/>
    <property type="match status" value="1"/>
</dbReference>
<keyword evidence="1" id="KW-0812">Transmembrane</keyword>
<feature type="transmembrane region" description="Helical" evidence="1">
    <location>
        <begin position="243"/>
        <end position="263"/>
    </location>
</feature>
<gene>
    <name evidence="2" type="ORF">HNQ39_003791</name>
</gene>
<sequence length="316" mass="34717">MSDLYGGQAVIEGVMMRGPHHFAVAARRANGEIALTCEPVPKILRPAWQKIPFLRGGFSLVDAMTLGTKSLFWAAKVAEEDTRPVQELDEAVPASDAVLVEGVVPVKKSVGVSDTLIGGAMFTGLIFAVFLFKILPQFGIEALKKTTSLHGWQLGIVDFLVRFSIFTIYILAIARMNHVYRVFQYHGAEHKAINALEAGKELTVANVREASRLHPRCGTSFLVIVIFLSVLAVAFFYDRPLWQRILIQLAMVFPVAGVAFELLRIAGKFRHNPLMAALSRPGMWTQLLTTREPDDSQIEVSIASLKAAMAAENSAI</sequence>
<dbReference type="PANTHER" id="PTHR42867">
    <property type="entry name" value="MEMBRANE PROTEIN-RELATED"/>
    <property type="match status" value="1"/>
</dbReference>
<protein>
    <submittedName>
        <fullName evidence="2">Uncharacterized protein YqhQ</fullName>
    </submittedName>
</protein>
<dbReference type="AlphaFoldDB" id="A0A7W9SSM9"/>